<sequence>MTTPYTITRVGDAYHVSTEHVNWVLVEDGHDLTMIDGGYPANVTDVERSVREIGHQMGDVRAMLLTHAHVDHLGGLARLAATYDVDVWTGPVEVAHAHREYLQQLGPLQLPLLLWRHGAIAWLADIMRLGGTDREGVPQARAYPTAGLDLPGAPVPVPTPGHTDGHTAYHLPASGVLVSGDALITGHAVSRVNGPQLIPRGFSHDRRVTVDSLEEIAEVDAGTLFPGHGPPWSGSMREAAELARATANLARP</sequence>
<name>A0A5C4MHN0_9ACTN</name>
<dbReference type="PANTHER" id="PTHR42951:SF14">
    <property type="entry name" value="METALLO-BETA-LACTAMASE SUPERFAMILY PROTEIN"/>
    <property type="match status" value="1"/>
</dbReference>
<dbReference type="RefSeq" id="WP_139105984.1">
    <property type="nucleotide sequence ID" value="NZ_VDFR01000057.1"/>
</dbReference>
<dbReference type="OrthoDB" id="2971563at2"/>
<dbReference type="InterPro" id="IPR050855">
    <property type="entry name" value="NDM-1-like"/>
</dbReference>
<dbReference type="InterPro" id="IPR001279">
    <property type="entry name" value="Metallo-B-lactamas"/>
</dbReference>
<evidence type="ECO:0000313" key="4">
    <source>
        <dbReference type="Proteomes" id="UP000306740"/>
    </source>
</evidence>
<dbReference type="GO" id="GO:0016787">
    <property type="term" value="F:hydrolase activity"/>
    <property type="evidence" value="ECO:0007669"/>
    <property type="project" value="UniProtKB-KW"/>
</dbReference>
<dbReference type="PANTHER" id="PTHR42951">
    <property type="entry name" value="METALLO-BETA-LACTAMASE DOMAIN-CONTAINING"/>
    <property type="match status" value="1"/>
</dbReference>
<evidence type="ECO:0000313" key="3">
    <source>
        <dbReference type="EMBL" id="TNC46342.1"/>
    </source>
</evidence>
<dbReference type="AlphaFoldDB" id="A0A5C4MHN0"/>
<protein>
    <submittedName>
        <fullName evidence="2">MBL fold metallo-hydrolase</fullName>
    </submittedName>
</protein>
<evidence type="ECO:0000259" key="1">
    <source>
        <dbReference type="SMART" id="SM00849"/>
    </source>
</evidence>
<organism evidence="2 4">
    <name type="scientific">Mumia zhuanghuii</name>
    <dbReference type="NCBI Taxonomy" id="2585211"/>
    <lineage>
        <taxon>Bacteria</taxon>
        <taxon>Bacillati</taxon>
        <taxon>Actinomycetota</taxon>
        <taxon>Actinomycetes</taxon>
        <taxon>Propionibacteriales</taxon>
        <taxon>Nocardioidaceae</taxon>
        <taxon>Mumia</taxon>
    </lineage>
</organism>
<dbReference type="SMART" id="SM00849">
    <property type="entry name" value="Lactamase_B"/>
    <property type="match status" value="1"/>
</dbReference>
<feature type="domain" description="Metallo-beta-lactamase" evidence="1">
    <location>
        <begin position="20"/>
        <end position="228"/>
    </location>
</feature>
<dbReference type="InterPro" id="IPR036866">
    <property type="entry name" value="RibonucZ/Hydroxyglut_hydro"/>
</dbReference>
<dbReference type="EMBL" id="VDFR01000057">
    <property type="protein sequence ID" value="TNC46342.1"/>
    <property type="molecule type" value="Genomic_DNA"/>
</dbReference>
<comment type="caution">
    <text evidence="2">The sequence shown here is derived from an EMBL/GenBank/DDBJ whole genome shotgun (WGS) entry which is preliminary data.</text>
</comment>
<dbReference type="Gene3D" id="3.60.15.10">
    <property type="entry name" value="Ribonuclease Z/Hydroxyacylglutathione hydrolase-like"/>
    <property type="match status" value="1"/>
</dbReference>
<dbReference type="Proteomes" id="UP000306740">
    <property type="component" value="Unassembled WGS sequence"/>
</dbReference>
<dbReference type="Pfam" id="PF00753">
    <property type="entry name" value="Lactamase_B"/>
    <property type="match status" value="1"/>
</dbReference>
<reference evidence="2 4" key="1">
    <citation type="submission" date="2019-05" db="EMBL/GenBank/DDBJ databases">
        <title>Mumia sp. nov., isolated from the intestinal contents of plateau pika (Ochotona curzoniae) in the Qinghai-Tibet plateau of China.</title>
        <authorList>
            <person name="Tian Z."/>
        </authorList>
    </citation>
    <scope>NUCLEOTIDE SEQUENCE [LARGE SCALE GENOMIC DNA]</scope>
    <source>
        <strain evidence="4">527</strain>
        <strain evidence="2">Z527</strain>
    </source>
</reference>
<evidence type="ECO:0000313" key="2">
    <source>
        <dbReference type="EMBL" id="TNC42284.1"/>
    </source>
</evidence>
<proteinExistence type="predicted"/>
<gene>
    <name evidence="3" type="ORF">FHE65_13005</name>
    <name evidence="2" type="ORF">FHE65_21540</name>
</gene>
<keyword evidence="2" id="KW-0378">Hydrolase</keyword>
<dbReference type="SUPFAM" id="SSF56281">
    <property type="entry name" value="Metallo-hydrolase/oxidoreductase"/>
    <property type="match status" value="1"/>
</dbReference>
<dbReference type="EMBL" id="VDFR01000098">
    <property type="protein sequence ID" value="TNC42284.1"/>
    <property type="molecule type" value="Genomic_DNA"/>
</dbReference>
<accession>A0A5C4MHN0</accession>